<evidence type="ECO:0000313" key="3">
    <source>
        <dbReference type="Proteomes" id="UP000283509"/>
    </source>
</evidence>
<dbReference type="AlphaFoldDB" id="A0A3R7PQB2"/>
<dbReference type="EMBL" id="QCYY01001993">
    <property type="protein sequence ID" value="ROT73780.1"/>
    <property type="molecule type" value="Genomic_DNA"/>
</dbReference>
<name>A0A3R7PQB2_PENVA</name>
<dbReference type="Proteomes" id="UP000283509">
    <property type="component" value="Unassembled WGS sequence"/>
</dbReference>
<comment type="caution">
    <text evidence="2">The sequence shown here is derived from an EMBL/GenBank/DDBJ whole genome shotgun (WGS) entry which is preliminary data.</text>
</comment>
<evidence type="ECO:0000313" key="2">
    <source>
        <dbReference type="EMBL" id="ROT73780.1"/>
    </source>
</evidence>
<evidence type="ECO:0000256" key="1">
    <source>
        <dbReference type="SAM" id="MobiDB-lite"/>
    </source>
</evidence>
<protein>
    <submittedName>
        <fullName evidence="2">Uncharacterized protein</fullName>
    </submittedName>
</protein>
<reference evidence="2 3" key="2">
    <citation type="submission" date="2019-01" db="EMBL/GenBank/DDBJ databases">
        <title>The decoding of complex shrimp genome reveals the adaptation for benthos swimmer, frequently molting mechanism and breeding impact on genome.</title>
        <authorList>
            <person name="Sun Y."/>
            <person name="Gao Y."/>
            <person name="Yu Y."/>
        </authorList>
    </citation>
    <scope>NUCLEOTIDE SEQUENCE [LARGE SCALE GENOMIC DNA]</scope>
    <source>
        <tissue evidence="2">Muscle</tissue>
    </source>
</reference>
<dbReference type="OrthoDB" id="6373683at2759"/>
<reference evidence="2 3" key="1">
    <citation type="submission" date="2018-04" db="EMBL/GenBank/DDBJ databases">
        <authorList>
            <person name="Zhang X."/>
            <person name="Yuan J."/>
            <person name="Li F."/>
            <person name="Xiang J."/>
        </authorList>
    </citation>
    <scope>NUCLEOTIDE SEQUENCE [LARGE SCALE GENOMIC DNA]</scope>
    <source>
        <tissue evidence="2">Muscle</tissue>
    </source>
</reference>
<organism evidence="2 3">
    <name type="scientific">Penaeus vannamei</name>
    <name type="common">Whiteleg shrimp</name>
    <name type="synonym">Litopenaeus vannamei</name>
    <dbReference type="NCBI Taxonomy" id="6689"/>
    <lineage>
        <taxon>Eukaryota</taxon>
        <taxon>Metazoa</taxon>
        <taxon>Ecdysozoa</taxon>
        <taxon>Arthropoda</taxon>
        <taxon>Crustacea</taxon>
        <taxon>Multicrustacea</taxon>
        <taxon>Malacostraca</taxon>
        <taxon>Eumalacostraca</taxon>
        <taxon>Eucarida</taxon>
        <taxon>Decapoda</taxon>
        <taxon>Dendrobranchiata</taxon>
        <taxon>Penaeoidea</taxon>
        <taxon>Penaeidae</taxon>
        <taxon>Penaeus</taxon>
    </lineage>
</organism>
<feature type="region of interest" description="Disordered" evidence="1">
    <location>
        <begin position="57"/>
        <end position="76"/>
    </location>
</feature>
<proteinExistence type="predicted"/>
<sequence>MARSSKGKAAKRVKKGRIPRYAPKLEKQLLSIVKKAEENNALPKVVGRIPKVELLEPKEEKNAEEAETMDTNQPEVEVKVKEEVMSDTGSIMGNDKKGIFKKLYTVRQMRKRKINKNKAKRLK</sequence>
<gene>
    <name evidence="2" type="ORF">C7M84_007782</name>
</gene>
<feature type="non-terminal residue" evidence="2">
    <location>
        <position position="123"/>
    </location>
</feature>
<accession>A0A3R7PQB2</accession>
<keyword evidence="3" id="KW-1185">Reference proteome</keyword>